<keyword evidence="2" id="KW-1133">Transmembrane helix</keyword>
<dbReference type="AlphaFoldDB" id="A0AAD9DIA2"/>
<feature type="transmembrane region" description="Helical" evidence="2">
    <location>
        <begin position="38"/>
        <end position="60"/>
    </location>
</feature>
<evidence type="ECO:0000256" key="2">
    <source>
        <dbReference type="SAM" id="Phobius"/>
    </source>
</evidence>
<organism evidence="3 4">
    <name type="scientific">Skeletonema marinoi</name>
    <dbReference type="NCBI Taxonomy" id="267567"/>
    <lineage>
        <taxon>Eukaryota</taxon>
        <taxon>Sar</taxon>
        <taxon>Stramenopiles</taxon>
        <taxon>Ochrophyta</taxon>
        <taxon>Bacillariophyta</taxon>
        <taxon>Coscinodiscophyceae</taxon>
        <taxon>Thalassiosirophycidae</taxon>
        <taxon>Thalassiosirales</taxon>
        <taxon>Skeletonemataceae</taxon>
        <taxon>Skeletonema</taxon>
        <taxon>Skeletonema marinoi-dohrnii complex</taxon>
    </lineage>
</organism>
<keyword evidence="2" id="KW-0812">Transmembrane</keyword>
<proteinExistence type="predicted"/>
<sequence>MTTTSITTTTTTMMIRDELQSLLNTPVISSTLDFLRHFTLFFFLPIGVVVTLAVVAASIVSRLYKALFSRYATPEELYDEALSLLKKSDASKDRRKALSNLHLVIQLKREFTTAYIVLATELFYGEIKQAADEYRDRRKEESQSRYGASLRQRRNVQTQSTNSSDALEECQQVIQQGLSVDPTNKALLKLQSELNLVKRYGTNSIHTQMLNVGSFGWR</sequence>
<feature type="region of interest" description="Disordered" evidence="1">
    <location>
        <begin position="135"/>
        <end position="164"/>
    </location>
</feature>
<feature type="compositionally biased region" description="Polar residues" evidence="1">
    <location>
        <begin position="155"/>
        <end position="164"/>
    </location>
</feature>
<name>A0AAD9DIA2_9STRA</name>
<evidence type="ECO:0000313" key="4">
    <source>
        <dbReference type="Proteomes" id="UP001224775"/>
    </source>
</evidence>
<gene>
    <name evidence="3" type="ORF">QTG54_003185</name>
</gene>
<evidence type="ECO:0000313" key="3">
    <source>
        <dbReference type="EMBL" id="KAK1746578.1"/>
    </source>
</evidence>
<accession>A0AAD9DIA2</accession>
<dbReference type="Proteomes" id="UP001224775">
    <property type="component" value="Unassembled WGS sequence"/>
</dbReference>
<keyword evidence="2" id="KW-0472">Membrane</keyword>
<keyword evidence="4" id="KW-1185">Reference proteome</keyword>
<dbReference type="EMBL" id="JATAAI010000004">
    <property type="protein sequence ID" value="KAK1746578.1"/>
    <property type="molecule type" value="Genomic_DNA"/>
</dbReference>
<protein>
    <submittedName>
        <fullName evidence="3">Uncharacterized protein</fullName>
    </submittedName>
</protein>
<reference evidence="3" key="1">
    <citation type="submission" date="2023-06" db="EMBL/GenBank/DDBJ databases">
        <title>Survivors Of The Sea: Transcriptome response of Skeletonema marinoi to long-term dormancy.</title>
        <authorList>
            <person name="Pinder M.I.M."/>
            <person name="Kourtchenko O."/>
            <person name="Robertson E.K."/>
            <person name="Larsson T."/>
            <person name="Maumus F."/>
            <person name="Osuna-Cruz C.M."/>
            <person name="Vancaester E."/>
            <person name="Stenow R."/>
            <person name="Vandepoele K."/>
            <person name="Ploug H."/>
            <person name="Bruchert V."/>
            <person name="Godhe A."/>
            <person name="Topel M."/>
        </authorList>
    </citation>
    <scope>NUCLEOTIDE SEQUENCE</scope>
    <source>
        <strain evidence="3">R05AC</strain>
    </source>
</reference>
<evidence type="ECO:0000256" key="1">
    <source>
        <dbReference type="SAM" id="MobiDB-lite"/>
    </source>
</evidence>
<comment type="caution">
    <text evidence="3">The sequence shown here is derived from an EMBL/GenBank/DDBJ whole genome shotgun (WGS) entry which is preliminary data.</text>
</comment>